<sequence length="646" mass="70625">MTTRISFGLLLLLSCVSMVTCQNAGTDLTRAPGSSGESVVRATVLLIRESCVFQNDYLFLRRLAYVSSSNGLNPNTYRAGYHGGIWQISQEDYQNTLSVPNIDYDRIKVALNVDWKLTSWSDLRKPLYSGIAAMLTLERLSPIPRDLQRQAEFYQTKLSGQASVFLAQLAGYDSACATDELDMAFVLDASGSISSSEYKKSKNFTAEVIGYFNVGYDSVRVALTSYSSSVSEQIQFLEYNTTESLQKAVLAAYKNSGGTNTNRALDNLRTSIFKKNNSRKEAAKIAIVQTDGNSGSRSATIAAADLLKDEGVTVFAIGVGNGIDRVELEGIATEPNCTHVRMIADFSELNSIASDIKEAACKAEFIPIPNSTTTYKCSGEKTLKIELSLETSIVMHPALGNVNIFGSFKITQPNSAFADFSSVATDGKPTVIYLENGNETLYLSVVAEVSNGDECDSTFLVKVLETNALRKTAASNLCIKNSQQQACSDLDYVKSGDFEQVNASNTARQVCQDNSMGYFPHPDTITKYVYCVSSTEAYEVNCPDGFAYLDSQQDCIAPVSTDSDKVCQVCTQENLELGLKKFPLVSNNQQFVNCSRVDTCVVLGCGDDTRYLPNEQRCSDPPINTGNIVRGSFAAMWIIYFVQNII</sequence>
<dbReference type="GeneID" id="101847901"/>
<dbReference type="PANTHER" id="PTHR24020">
    <property type="entry name" value="COLLAGEN ALPHA"/>
    <property type="match status" value="1"/>
</dbReference>
<dbReference type="Pfam" id="PF00092">
    <property type="entry name" value="VWA"/>
    <property type="match status" value="1"/>
</dbReference>
<feature type="domain" description="Chitin-binding type-2" evidence="3">
    <location>
        <begin position="508"/>
        <end position="569"/>
    </location>
</feature>
<evidence type="ECO:0000313" key="5">
    <source>
        <dbReference type="RefSeq" id="XP_005107268.2"/>
    </source>
</evidence>
<dbReference type="InterPro" id="IPR036508">
    <property type="entry name" value="Chitin-bd_dom_sf"/>
</dbReference>
<keyword evidence="1" id="KW-0732">Signal</keyword>
<dbReference type="PRINTS" id="PR00453">
    <property type="entry name" value="VWFADOMAIN"/>
</dbReference>
<dbReference type="InterPro" id="IPR036465">
    <property type="entry name" value="vWFA_dom_sf"/>
</dbReference>
<reference evidence="5" key="1">
    <citation type="submission" date="2025-08" db="UniProtKB">
        <authorList>
            <consortium name="RefSeq"/>
        </authorList>
    </citation>
    <scope>IDENTIFICATION</scope>
</reference>
<evidence type="ECO:0000259" key="2">
    <source>
        <dbReference type="PROSITE" id="PS50234"/>
    </source>
</evidence>
<evidence type="ECO:0000256" key="1">
    <source>
        <dbReference type="SAM" id="SignalP"/>
    </source>
</evidence>
<feature type="chain" id="PRO_5046726081" evidence="1">
    <location>
        <begin position="22"/>
        <end position="646"/>
    </location>
</feature>
<dbReference type="PROSITE" id="PS50940">
    <property type="entry name" value="CHIT_BIND_II"/>
    <property type="match status" value="1"/>
</dbReference>
<feature type="domain" description="VWFA" evidence="2">
    <location>
        <begin position="182"/>
        <end position="356"/>
    </location>
</feature>
<accession>A0ABM0K2J5</accession>
<dbReference type="SMART" id="SM00494">
    <property type="entry name" value="ChtBD2"/>
    <property type="match status" value="1"/>
</dbReference>
<dbReference type="RefSeq" id="XP_005107268.2">
    <property type="nucleotide sequence ID" value="XM_005107211.3"/>
</dbReference>
<organism evidence="4 5">
    <name type="scientific">Aplysia californica</name>
    <name type="common">California sea hare</name>
    <dbReference type="NCBI Taxonomy" id="6500"/>
    <lineage>
        <taxon>Eukaryota</taxon>
        <taxon>Metazoa</taxon>
        <taxon>Spiralia</taxon>
        <taxon>Lophotrochozoa</taxon>
        <taxon>Mollusca</taxon>
        <taxon>Gastropoda</taxon>
        <taxon>Heterobranchia</taxon>
        <taxon>Euthyneura</taxon>
        <taxon>Tectipleura</taxon>
        <taxon>Aplysiida</taxon>
        <taxon>Aplysioidea</taxon>
        <taxon>Aplysiidae</taxon>
        <taxon>Aplysia</taxon>
    </lineage>
</organism>
<dbReference type="SUPFAM" id="SSF53300">
    <property type="entry name" value="vWA-like"/>
    <property type="match status" value="1"/>
</dbReference>
<dbReference type="CDD" id="cd01450">
    <property type="entry name" value="vWFA_subfamily_ECM"/>
    <property type="match status" value="1"/>
</dbReference>
<keyword evidence="4" id="KW-1185">Reference proteome</keyword>
<proteinExistence type="predicted"/>
<feature type="signal peptide" evidence="1">
    <location>
        <begin position="1"/>
        <end position="21"/>
    </location>
</feature>
<dbReference type="SUPFAM" id="SSF57625">
    <property type="entry name" value="Invertebrate chitin-binding proteins"/>
    <property type="match status" value="1"/>
</dbReference>
<name>A0ABM0K2J5_APLCA</name>
<dbReference type="Gene3D" id="3.40.50.410">
    <property type="entry name" value="von Willebrand factor, type A domain"/>
    <property type="match status" value="1"/>
</dbReference>
<dbReference type="PROSITE" id="PS50234">
    <property type="entry name" value="VWFA"/>
    <property type="match status" value="1"/>
</dbReference>
<dbReference type="InterPro" id="IPR050525">
    <property type="entry name" value="ECM_Assembly_Org"/>
</dbReference>
<evidence type="ECO:0000313" key="4">
    <source>
        <dbReference type="Proteomes" id="UP000694888"/>
    </source>
</evidence>
<dbReference type="Gene3D" id="2.170.140.10">
    <property type="entry name" value="Chitin binding domain"/>
    <property type="match status" value="1"/>
</dbReference>
<dbReference type="InterPro" id="IPR002035">
    <property type="entry name" value="VWF_A"/>
</dbReference>
<protein>
    <submittedName>
        <fullName evidence="5">Uncharacterized protein LOC101847901</fullName>
    </submittedName>
</protein>
<dbReference type="Proteomes" id="UP000694888">
    <property type="component" value="Unplaced"/>
</dbReference>
<dbReference type="PANTHER" id="PTHR24020:SF20">
    <property type="entry name" value="PH DOMAIN-CONTAINING PROTEIN"/>
    <property type="match status" value="1"/>
</dbReference>
<gene>
    <name evidence="5" type="primary">LOC101847901</name>
</gene>
<dbReference type="InterPro" id="IPR002557">
    <property type="entry name" value="Chitin-bd_dom"/>
</dbReference>
<dbReference type="SMART" id="SM00327">
    <property type="entry name" value="VWA"/>
    <property type="match status" value="1"/>
</dbReference>
<evidence type="ECO:0000259" key="3">
    <source>
        <dbReference type="PROSITE" id="PS50940"/>
    </source>
</evidence>
<dbReference type="PROSITE" id="PS51257">
    <property type="entry name" value="PROKAR_LIPOPROTEIN"/>
    <property type="match status" value="1"/>
</dbReference>